<proteinExistence type="predicted"/>
<dbReference type="EMBL" id="CAAALY010030025">
    <property type="protein sequence ID" value="VEL16831.1"/>
    <property type="molecule type" value="Genomic_DNA"/>
</dbReference>
<dbReference type="Proteomes" id="UP000784294">
    <property type="component" value="Unassembled WGS sequence"/>
</dbReference>
<accession>A0A448WPF4</accession>
<keyword evidence="3" id="KW-1185">Reference proteome</keyword>
<sequence>MPQPSDIVVTPNSKHAPVHMMEEVERAQPGPLVALGSQELVSSAITDSLHIPVSLSADSHRLHTYNSVKEATSTIGCSPPATYHRPLVSNALGGQESCQWTVGHPRPPSNLSLSSQAVPIRSDEACLSTSTPIGSSWQPESGEADRCLIRGPSAASSTSVQEVIIEPESLSQPAYLTYSQTATMRTQQLRQRILQQQKHFQTTCPQICQSSQQPSTQHRLSINHDQASPNLRFRQMDSSLAGSNEPWRSPQLSSQSATETHCNPLANEYFLNG</sequence>
<feature type="region of interest" description="Disordered" evidence="1">
    <location>
        <begin position="239"/>
        <end position="259"/>
    </location>
</feature>
<evidence type="ECO:0000313" key="2">
    <source>
        <dbReference type="EMBL" id="VEL16831.1"/>
    </source>
</evidence>
<evidence type="ECO:0000256" key="1">
    <source>
        <dbReference type="SAM" id="MobiDB-lite"/>
    </source>
</evidence>
<reference evidence="2" key="1">
    <citation type="submission" date="2018-11" db="EMBL/GenBank/DDBJ databases">
        <authorList>
            <consortium name="Pathogen Informatics"/>
        </authorList>
    </citation>
    <scope>NUCLEOTIDE SEQUENCE</scope>
</reference>
<protein>
    <submittedName>
        <fullName evidence="2">Uncharacterized protein</fullName>
    </submittedName>
</protein>
<feature type="compositionally biased region" description="Polar residues" evidence="1">
    <location>
        <begin position="250"/>
        <end position="259"/>
    </location>
</feature>
<gene>
    <name evidence="2" type="ORF">PXEA_LOCUS10271</name>
</gene>
<evidence type="ECO:0000313" key="3">
    <source>
        <dbReference type="Proteomes" id="UP000784294"/>
    </source>
</evidence>
<dbReference type="AlphaFoldDB" id="A0A448WPF4"/>
<comment type="caution">
    <text evidence="2">The sequence shown here is derived from an EMBL/GenBank/DDBJ whole genome shotgun (WGS) entry which is preliminary data.</text>
</comment>
<organism evidence="2 3">
    <name type="scientific">Protopolystoma xenopodis</name>
    <dbReference type="NCBI Taxonomy" id="117903"/>
    <lineage>
        <taxon>Eukaryota</taxon>
        <taxon>Metazoa</taxon>
        <taxon>Spiralia</taxon>
        <taxon>Lophotrochozoa</taxon>
        <taxon>Platyhelminthes</taxon>
        <taxon>Monogenea</taxon>
        <taxon>Polyopisthocotylea</taxon>
        <taxon>Polystomatidea</taxon>
        <taxon>Polystomatidae</taxon>
        <taxon>Protopolystoma</taxon>
    </lineage>
</organism>
<name>A0A448WPF4_9PLAT</name>